<dbReference type="PIRSF" id="PIRSF036698">
    <property type="entry name" value="UCP036698"/>
    <property type="match status" value="1"/>
</dbReference>
<organism evidence="1 2">
    <name type="scientific">Caldibacillus debilis</name>
    <dbReference type="NCBI Taxonomy" id="301148"/>
    <lineage>
        <taxon>Bacteria</taxon>
        <taxon>Bacillati</taxon>
        <taxon>Bacillota</taxon>
        <taxon>Bacilli</taxon>
        <taxon>Bacillales</taxon>
        <taxon>Bacillaceae</taxon>
        <taxon>Caldibacillus</taxon>
    </lineage>
</organism>
<name>A0A3E0K1P8_9BACI</name>
<dbReference type="RefSeq" id="WP_051091420.1">
    <property type="nucleotide sequence ID" value="NZ_JBAIZG010000067.1"/>
</dbReference>
<comment type="caution">
    <text evidence="1">The sequence shown here is derived from an EMBL/GenBank/DDBJ whole genome shotgun (WGS) entry which is preliminary data.</text>
</comment>
<dbReference type="AlphaFoldDB" id="A0A3E0K1P8"/>
<evidence type="ECO:0000313" key="2">
    <source>
        <dbReference type="Proteomes" id="UP000257014"/>
    </source>
</evidence>
<evidence type="ECO:0000313" key="1">
    <source>
        <dbReference type="EMBL" id="REJ26886.1"/>
    </source>
</evidence>
<protein>
    <submittedName>
        <fullName evidence="1">DUF4264 domain-containing protein</fullName>
    </submittedName>
</protein>
<dbReference type="InterPro" id="IPR012190">
    <property type="entry name" value="UCP036698"/>
</dbReference>
<sequence>MLGRRRIFLREEKEKIQRLATVKVKYSEEMYKIVDLLNRTLKRDDYMFGLALDKEDPTKAIFSIYKT</sequence>
<dbReference type="EMBL" id="QEWE01000023">
    <property type="protein sequence ID" value="REJ26886.1"/>
    <property type="molecule type" value="Genomic_DNA"/>
</dbReference>
<reference evidence="1 2" key="1">
    <citation type="submission" date="2018-03" db="EMBL/GenBank/DDBJ databases">
        <authorList>
            <person name="Keele B.F."/>
        </authorList>
    </citation>
    <scope>NUCLEOTIDE SEQUENCE [LARGE SCALE GENOMIC DNA]</scope>
    <source>
        <strain evidence="1">ZCTH4_d</strain>
    </source>
</reference>
<dbReference type="Pfam" id="PF14084">
    <property type="entry name" value="DUF4264"/>
    <property type="match status" value="1"/>
</dbReference>
<dbReference type="OrthoDB" id="2382360at2"/>
<dbReference type="Proteomes" id="UP000257014">
    <property type="component" value="Unassembled WGS sequence"/>
</dbReference>
<proteinExistence type="predicted"/>
<gene>
    <name evidence="1" type="ORF">C6P37_12495</name>
</gene>
<accession>A0A3E0K1P8</accession>